<dbReference type="SFLD" id="SFLDG01200">
    <property type="entry name" value="SUF1.1"/>
    <property type="match status" value="1"/>
</dbReference>
<dbReference type="InterPro" id="IPR036282">
    <property type="entry name" value="Glutathione-S-Trfase_C_sf"/>
</dbReference>
<dbReference type="SFLD" id="SFLDS00019">
    <property type="entry name" value="Glutathione_Transferase_(cytos"/>
    <property type="match status" value="1"/>
</dbReference>
<reference evidence="5" key="1">
    <citation type="submission" date="2016-05" db="UniProtKB">
        <authorList>
            <consortium name="WormBaseParasite"/>
        </authorList>
    </citation>
    <scope>IDENTIFICATION</scope>
</reference>
<dbReference type="InterPro" id="IPR050931">
    <property type="entry name" value="Mito_Protein_Transport_Metaxin"/>
</dbReference>
<evidence type="ECO:0000259" key="3">
    <source>
        <dbReference type="Pfam" id="PF17172"/>
    </source>
</evidence>
<dbReference type="Pfam" id="PF17172">
    <property type="entry name" value="GST_N_4"/>
    <property type="match status" value="1"/>
</dbReference>
<dbReference type="Proteomes" id="UP000036681">
    <property type="component" value="Unplaced"/>
</dbReference>
<evidence type="ECO:0000256" key="1">
    <source>
        <dbReference type="ARBA" id="ARBA00006475"/>
    </source>
</evidence>
<dbReference type="Gene3D" id="1.20.1050.10">
    <property type="match status" value="1"/>
</dbReference>
<evidence type="ECO:0000259" key="2">
    <source>
        <dbReference type="Pfam" id="PF17171"/>
    </source>
</evidence>
<accession>A0A0M3I0E6</accession>
<feature type="domain" description="Metaxin glutathione S-transferase" evidence="2">
    <location>
        <begin position="181"/>
        <end position="254"/>
    </location>
</feature>
<dbReference type="PANTHER" id="PTHR12289">
    <property type="entry name" value="METAXIN RELATED"/>
    <property type="match status" value="1"/>
</dbReference>
<dbReference type="InterPro" id="IPR040079">
    <property type="entry name" value="Glutathione_S-Trfase"/>
</dbReference>
<organism evidence="4 5">
    <name type="scientific">Ascaris lumbricoides</name>
    <name type="common">Giant roundworm</name>
    <dbReference type="NCBI Taxonomy" id="6252"/>
    <lineage>
        <taxon>Eukaryota</taxon>
        <taxon>Metazoa</taxon>
        <taxon>Ecdysozoa</taxon>
        <taxon>Nematoda</taxon>
        <taxon>Chromadorea</taxon>
        <taxon>Rhabditida</taxon>
        <taxon>Spirurina</taxon>
        <taxon>Ascaridomorpha</taxon>
        <taxon>Ascaridoidea</taxon>
        <taxon>Ascarididae</taxon>
        <taxon>Ascaris</taxon>
    </lineage>
</organism>
<dbReference type="CDD" id="cd03193">
    <property type="entry name" value="GST_C_Metaxin"/>
    <property type="match status" value="1"/>
</dbReference>
<dbReference type="WBParaSite" id="ALUE_0000958401-mRNA-1">
    <property type="protein sequence ID" value="ALUE_0000958401-mRNA-1"/>
    <property type="gene ID" value="ALUE_0000958401"/>
</dbReference>
<dbReference type="SUPFAM" id="SSF47616">
    <property type="entry name" value="GST C-terminal domain-like"/>
    <property type="match status" value="1"/>
</dbReference>
<keyword evidence="4" id="KW-1185">Reference proteome</keyword>
<dbReference type="InterPro" id="IPR012336">
    <property type="entry name" value="Thioredoxin-like_fold"/>
</dbReference>
<comment type="similarity">
    <text evidence="1">Belongs to the FAX family.</text>
</comment>
<dbReference type="InterPro" id="IPR036249">
    <property type="entry name" value="Thioredoxin-like_sf"/>
</dbReference>
<dbReference type="InterPro" id="IPR033468">
    <property type="entry name" value="Metaxin_GST"/>
</dbReference>
<feature type="domain" description="Thioredoxin-like fold" evidence="3">
    <location>
        <begin position="32"/>
        <end position="123"/>
    </location>
</feature>
<dbReference type="AlphaFoldDB" id="A0A0M3I0E6"/>
<dbReference type="PANTHER" id="PTHR12289:SF72">
    <property type="entry name" value="GST N-TERMINAL DOMAIN-CONTAINING PROTEIN"/>
    <property type="match status" value="1"/>
</dbReference>
<name>A0A0M3I0E6_ASCLU</name>
<proteinExistence type="inferred from homology"/>
<dbReference type="InterPro" id="IPR026928">
    <property type="entry name" value="FAX/IsoI-like"/>
</dbReference>
<protein>
    <submittedName>
        <fullName evidence="5">Thioredoxin-like_fold domain-containing protein</fullName>
    </submittedName>
</protein>
<dbReference type="CDD" id="cd03080">
    <property type="entry name" value="GST_N_Metaxin_like"/>
    <property type="match status" value="1"/>
</dbReference>
<evidence type="ECO:0000313" key="5">
    <source>
        <dbReference type="WBParaSite" id="ALUE_0000958401-mRNA-1"/>
    </source>
</evidence>
<dbReference type="SFLD" id="SFLDG01180">
    <property type="entry name" value="SUF1"/>
    <property type="match status" value="1"/>
</dbReference>
<sequence length="282" mass="32316">MPAPPLLKRDWQKDHVYLIQFPRAGCIPSLSPFALKLETWLRMAGIQYSNISNEFKKYSTKRQIPFIEVNGRQIADSNFCIDHLTESFHVDMDSQLSPSEKAQARAFHVLLEESIRWVVVYNRGRNNKFFATPQGFAGHMTGVKKLYFKTVAIEQFKKKIVKACYLQGIGRHSLEEVEKIAMKDLLALSVFLADKSFFFGSKPTSVGITVDLLQLDATAFGHLTQVYYTPLNSDNLKKYMDEKTPNLVAHINRMKSLYWSDWDDAIRELSLTTHNTPKTTDA</sequence>
<dbReference type="GO" id="GO:0005737">
    <property type="term" value="C:cytoplasm"/>
    <property type="evidence" value="ECO:0007669"/>
    <property type="project" value="TreeGrafter"/>
</dbReference>
<dbReference type="SUPFAM" id="SSF52833">
    <property type="entry name" value="Thioredoxin-like"/>
    <property type="match status" value="1"/>
</dbReference>
<dbReference type="Pfam" id="PF17171">
    <property type="entry name" value="GST_C_6"/>
    <property type="match status" value="1"/>
</dbReference>
<evidence type="ECO:0000313" key="4">
    <source>
        <dbReference type="Proteomes" id="UP000036681"/>
    </source>
</evidence>